<sequence length="70" mass="8043">MGKETEPPEPPKEFIGERYKCDNCGHTSGYRYTIFGQRTAVHERPFNKYGTTVCFCGCLRAAKKLYVECE</sequence>
<name>X1DEQ3_9ZZZZ</name>
<accession>X1DEQ3</accession>
<dbReference type="AlphaFoldDB" id="X1DEQ3"/>
<comment type="caution">
    <text evidence="1">The sequence shown here is derived from an EMBL/GenBank/DDBJ whole genome shotgun (WGS) entry which is preliminary data.</text>
</comment>
<evidence type="ECO:0000313" key="1">
    <source>
        <dbReference type="EMBL" id="GAH19291.1"/>
    </source>
</evidence>
<reference evidence="1" key="1">
    <citation type="journal article" date="2014" name="Front. Microbiol.">
        <title>High frequency of phylogenetically diverse reductive dehalogenase-homologous genes in deep subseafloor sedimentary metagenomes.</title>
        <authorList>
            <person name="Kawai M."/>
            <person name="Futagami T."/>
            <person name="Toyoda A."/>
            <person name="Takaki Y."/>
            <person name="Nishi S."/>
            <person name="Hori S."/>
            <person name="Arai W."/>
            <person name="Tsubouchi T."/>
            <person name="Morono Y."/>
            <person name="Uchiyama I."/>
            <person name="Ito T."/>
            <person name="Fujiyama A."/>
            <person name="Inagaki F."/>
            <person name="Takami H."/>
        </authorList>
    </citation>
    <scope>NUCLEOTIDE SEQUENCE</scope>
    <source>
        <strain evidence="1">Expedition CK06-06</strain>
    </source>
</reference>
<protein>
    <submittedName>
        <fullName evidence="1">Uncharacterized protein</fullName>
    </submittedName>
</protein>
<gene>
    <name evidence="1" type="ORF">S03H2_08690</name>
</gene>
<dbReference type="EMBL" id="BARU01004270">
    <property type="protein sequence ID" value="GAH19291.1"/>
    <property type="molecule type" value="Genomic_DNA"/>
</dbReference>
<organism evidence="1">
    <name type="scientific">marine sediment metagenome</name>
    <dbReference type="NCBI Taxonomy" id="412755"/>
    <lineage>
        <taxon>unclassified sequences</taxon>
        <taxon>metagenomes</taxon>
        <taxon>ecological metagenomes</taxon>
    </lineage>
</organism>
<proteinExistence type="predicted"/>